<protein>
    <submittedName>
        <fullName evidence="18">DNA translocase FtsK 4TM domain-containing protein</fullName>
    </submittedName>
</protein>
<keyword evidence="12" id="KW-0131">Cell cycle</keyword>
<evidence type="ECO:0000256" key="11">
    <source>
        <dbReference type="ARBA" id="ARBA00023136"/>
    </source>
</evidence>
<dbReference type="PROSITE" id="PS50901">
    <property type="entry name" value="FTSK"/>
    <property type="match status" value="1"/>
</dbReference>
<comment type="similarity">
    <text evidence="2">Belongs to the FtsK/SpoIIIE/SftA family.</text>
</comment>
<keyword evidence="4" id="KW-0132">Cell division</keyword>
<dbReference type="Pfam" id="PF17854">
    <property type="entry name" value="FtsK_alpha"/>
    <property type="match status" value="1"/>
</dbReference>
<feature type="transmembrane region" description="Helical" evidence="16">
    <location>
        <begin position="351"/>
        <end position="378"/>
    </location>
</feature>
<keyword evidence="5 16" id="KW-0812">Transmembrane</keyword>
<evidence type="ECO:0000256" key="6">
    <source>
        <dbReference type="ARBA" id="ARBA00022741"/>
    </source>
</evidence>
<keyword evidence="9 16" id="KW-1133">Transmembrane helix</keyword>
<dbReference type="InterPro" id="IPR025199">
    <property type="entry name" value="FtsK_4TM"/>
</dbReference>
<dbReference type="Gene3D" id="3.40.50.300">
    <property type="entry name" value="P-loop containing nucleotide triphosphate hydrolases"/>
    <property type="match status" value="1"/>
</dbReference>
<evidence type="ECO:0000256" key="12">
    <source>
        <dbReference type="ARBA" id="ARBA00023306"/>
    </source>
</evidence>
<keyword evidence="11 16" id="KW-0472">Membrane</keyword>
<comment type="function">
    <text evidence="13">Essential cell division protein that coordinates cell division and chromosome segregation. The N-terminus is involved in assembly of the cell-division machinery. The C-terminus functions as a DNA motor that moves dsDNA in an ATP-dependent manner towards the dif recombination site, which is located within the replication terminus region. Required for activation of the Xer recombinase, allowing activation of chromosome unlinking by recombination.</text>
</comment>
<evidence type="ECO:0000256" key="5">
    <source>
        <dbReference type="ARBA" id="ARBA00022692"/>
    </source>
</evidence>
<feature type="transmembrane region" description="Helical" evidence="16">
    <location>
        <begin position="245"/>
        <end position="273"/>
    </location>
</feature>
<keyword evidence="3" id="KW-1003">Cell membrane</keyword>
<evidence type="ECO:0000256" key="8">
    <source>
        <dbReference type="ARBA" id="ARBA00022840"/>
    </source>
</evidence>
<proteinExistence type="inferred from homology"/>
<evidence type="ECO:0000313" key="18">
    <source>
        <dbReference type="EMBL" id="MDK4306736.1"/>
    </source>
</evidence>
<evidence type="ECO:0000256" key="13">
    <source>
        <dbReference type="ARBA" id="ARBA00024986"/>
    </source>
</evidence>
<keyword evidence="10" id="KW-0238">DNA-binding</keyword>
<dbReference type="GO" id="GO:0007059">
    <property type="term" value="P:chromosome segregation"/>
    <property type="evidence" value="ECO:0007669"/>
    <property type="project" value="UniProtKB-KW"/>
</dbReference>
<feature type="binding site" evidence="14">
    <location>
        <begin position="794"/>
        <end position="801"/>
    </location>
    <ligand>
        <name>ATP</name>
        <dbReference type="ChEBI" id="CHEBI:30616"/>
    </ligand>
</feature>
<feature type="compositionally biased region" description="Basic and acidic residues" evidence="15">
    <location>
        <begin position="544"/>
        <end position="555"/>
    </location>
</feature>
<dbReference type="CDD" id="cd01127">
    <property type="entry name" value="TrwB_TraG_TraD_VirD4"/>
    <property type="match status" value="1"/>
</dbReference>
<evidence type="ECO:0000256" key="7">
    <source>
        <dbReference type="ARBA" id="ARBA00022829"/>
    </source>
</evidence>
<keyword evidence="7" id="KW-0159">Chromosome partition</keyword>
<reference evidence="18" key="1">
    <citation type="submission" date="2023-05" db="EMBL/GenBank/DDBJ databases">
        <title>Metabolic capabilities are highly conserved among human nasal-associated Corynebacterium species in pangenomic analyses.</title>
        <authorList>
            <person name="Tran T.H."/>
            <person name="Roberts A.Q."/>
            <person name="Escapa I.F."/>
            <person name="Gao W."/>
            <person name="Conlan S."/>
            <person name="Kong H."/>
            <person name="Segre J.A."/>
            <person name="Kelly M.S."/>
            <person name="Lemon K.P."/>
        </authorList>
    </citation>
    <scope>NUCLEOTIDE SEQUENCE</scope>
    <source>
        <strain evidence="18">KPL2773</strain>
    </source>
</reference>
<evidence type="ECO:0000256" key="4">
    <source>
        <dbReference type="ARBA" id="ARBA00022618"/>
    </source>
</evidence>
<organism evidence="18 19">
    <name type="scientific">Corynebacterium pseudodiphtheriticum</name>
    <dbReference type="NCBI Taxonomy" id="37637"/>
    <lineage>
        <taxon>Bacteria</taxon>
        <taxon>Bacillati</taxon>
        <taxon>Actinomycetota</taxon>
        <taxon>Actinomycetes</taxon>
        <taxon>Mycobacteriales</taxon>
        <taxon>Corynebacteriaceae</taxon>
        <taxon>Corynebacterium</taxon>
    </lineage>
</organism>
<name>A0AAP4BPA0_9CORY</name>
<keyword evidence="8 14" id="KW-0067">ATP-binding</keyword>
<feature type="compositionally biased region" description="Polar residues" evidence="15">
    <location>
        <begin position="451"/>
        <end position="470"/>
    </location>
</feature>
<feature type="region of interest" description="Disordered" evidence="15">
    <location>
        <begin position="1131"/>
        <end position="1175"/>
    </location>
</feature>
<feature type="compositionally biased region" description="Polar residues" evidence="15">
    <location>
        <begin position="490"/>
        <end position="514"/>
    </location>
</feature>
<gene>
    <name evidence="18" type="ORF">QPX42_04110</name>
</gene>
<dbReference type="Pfam" id="PF13491">
    <property type="entry name" value="FtsK_4TM"/>
    <property type="match status" value="1"/>
</dbReference>
<evidence type="ECO:0000259" key="17">
    <source>
        <dbReference type="PROSITE" id="PS50901"/>
    </source>
</evidence>
<dbReference type="GO" id="GO:0005524">
    <property type="term" value="F:ATP binding"/>
    <property type="evidence" value="ECO:0007669"/>
    <property type="project" value="UniProtKB-UniRule"/>
</dbReference>
<evidence type="ECO:0000256" key="1">
    <source>
        <dbReference type="ARBA" id="ARBA00004651"/>
    </source>
</evidence>
<feature type="compositionally biased region" description="Polar residues" evidence="15">
    <location>
        <begin position="1166"/>
        <end position="1175"/>
    </location>
</feature>
<evidence type="ECO:0000256" key="14">
    <source>
        <dbReference type="PROSITE-ProRule" id="PRU00289"/>
    </source>
</evidence>
<dbReference type="InterPro" id="IPR036388">
    <property type="entry name" value="WH-like_DNA-bd_sf"/>
</dbReference>
<dbReference type="Gene3D" id="3.30.980.40">
    <property type="match status" value="1"/>
</dbReference>
<evidence type="ECO:0000256" key="3">
    <source>
        <dbReference type="ARBA" id="ARBA00022475"/>
    </source>
</evidence>
<feature type="compositionally biased region" description="Polar residues" evidence="15">
    <location>
        <begin position="566"/>
        <end position="576"/>
    </location>
</feature>
<evidence type="ECO:0000256" key="10">
    <source>
        <dbReference type="ARBA" id="ARBA00023125"/>
    </source>
</evidence>
<dbReference type="GO" id="GO:0051301">
    <property type="term" value="P:cell division"/>
    <property type="evidence" value="ECO:0007669"/>
    <property type="project" value="UniProtKB-KW"/>
</dbReference>
<keyword evidence="6 14" id="KW-0547">Nucleotide-binding</keyword>
<comment type="caution">
    <text evidence="18">The sequence shown here is derived from an EMBL/GenBank/DDBJ whole genome shotgun (WGS) entry which is preliminary data.</text>
</comment>
<dbReference type="PANTHER" id="PTHR22683:SF41">
    <property type="entry name" value="DNA TRANSLOCASE FTSK"/>
    <property type="match status" value="1"/>
</dbReference>
<dbReference type="InterPro" id="IPR036390">
    <property type="entry name" value="WH_DNA-bd_sf"/>
</dbReference>
<evidence type="ECO:0000256" key="9">
    <source>
        <dbReference type="ARBA" id="ARBA00022989"/>
    </source>
</evidence>
<dbReference type="PANTHER" id="PTHR22683">
    <property type="entry name" value="SPORULATION PROTEIN RELATED"/>
    <property type="match status" value="1"/>
</dbReference>
<evidence type="ECO:0000256" key="16">
    <source>
        <dbReference type="SAM" id="Phobius"/>
    </source>
</evidence>
<dbReference type="SUPFAM" id="SSF46785">
    <property type="entry name" value="Winged helix' DNA-binding domain"/>
    <property type="match status" value="1"/>
</dbReference>
<dbReference type="Gene3D" id="1.10.10.10">
    <property type="entry name" value="Winged helix-like DNA-binding domain superfamily/Winged helix DNA-binding domain"/>
    <property type="match status" value="1"/>
</dbReference>
<dbReference type="InterPro" id="IPR050206">
    <property type="entry name" value="FtsK/SpoIIIE/SftA"/>
</dbReference>
<feature type="transmembrane region" description="Helical" evidence="16">
    <location>
        <begin position="279"/>
        <end position="301"/>
    </location>
</feature>
<dbReference type="EMBL" id="JASNVH010000005">
    <property type="protein sequence ID" value="MDK4306736.1"/>
    <property type="molecule type" value="Genomic_DNA"/>
</dbReference>
<dbReference type="GO" id="GO:0003677">
    <property type="term" value="F:DNA binding"/>
    <property type="evidence" value="ECO:0007669"/>
    <property type="project" value="UniProtKB-KW"/>
</dbReference>
<feature type="region of interest" description="Disordered" evidence="15">
    <location>
        <begin position="140"/>
        <end position="239"/>
    </location>
</feature>
<dbReference type="SMART" id="SM00843">
    <property type="entry name" value="Ftsk_gamma"/>
    <property type="match status" value="1"/>
</dbReference>
<accession>A0AAP4BPA0</accession>
<evidence type="ECO:0000313" key="19">
    <source>
        <dbReference type="Proteomes" id="UP001224412"/>
    </source>
</evidence>
<dbReference type="InterPro" id="IPR018541">
    <property type="entry name" value="Ftsk_gamma"/>
</dbReference>
<dbReference type="GO" id="GO:0005886">
    <property type="term" value="C:plasma membrane"/>
    <property type="evidence" value="ECO:0007669"/>
    <property type="project" value="UniProtKB-SubCell"/>
</dbReference>
<evidence type="ECO:0000256" key="2">
    <source>
        <dbReference type="ARBA" id="ARBA00006474"/>
    </source>
</evidence>
<sequence>MSVKSTSPRNHRGGGERNKARANSTRPAPRTRSGRTAGKKLSSGMPEKTGGDPAKSREENSDSANLETVVFGSAQRAANTSHERTGSAFRAVGSGIATAFSKTSGALKKFGNIGQDDDDYDAYADYDDLIDGVDTDADAAEMGRQAAGRNKKRKNSPAGLDEDLYSTDMTGKKAKTKKGQRSSGVMAQSREKKRATDNHVSADGLDQQSDDAHAEQTGGSEVAASESALPAVKPEAGVPSSRSDAIALTLIGVAIVLGASVWLDIAGFIGRAIATATHAVLGAGAFIIPVALVLAASALFSGRRVAVEHRARVSMGTALIVISMLGLIHLFSGAPAEWPERFVAGGALGAWTGGALAAGFSPYVAVPLLFLVIIYGALKVTGITVKEFTEYLRNVISGNSNKNLDADPDRESVGGHNEYGDAYGRANDEIAAIASGAQRTPRRRAPLRTNPVASQSKRPGFTTTQSSTAGTHDVVANAKKSTGLFPRIEQPSQVEHTEVLSSNGSREYQEQVSKTAAGLENAPTASDTDEFPAILDSPTRSRSARTEPEVEKTEELPLAPEDAVDQAQSGLQQKQAAENPRTVDTKYQDTARQTRVPGVKPQSGAHQPVAQQATQVGLASQINDGPREDAGATQQASKLATEYTIPSAGLLEPGRAPKTRTEINDRTIEAIDACFAEFKVDAQVTGFTRGPTVTRYIVELGPGVKVSKITNLQSNLAYAVATGSVRILAPIPGKSAVGIEVPNSDREIVRLRDVLESEVIAGDEDPTLVGLGKDIEGEFISSSIQKMPHLLVAGSTGSGKSAFVNAMLVSLLTRATPDDVRLILVDPKMVELTPYEGIPHLITPIITQPKKAAAALQWLVEEMEQRYQDMRSARVRHIKDFNHKVRTGEVQAPAGSERKMEPYPFIVCVVDELADLMMTAPKEIEESIVRITQKARAAGIHLVLATQRPSVDVVTGLIKTNVPSRLAFATSSSTDSRVILDQTGAESLIGMGDGLFIPQGGRPVRMQGAFVSDDEVYAVVEAAKEQGEPDYTEGVTEDKQAEAKKAIDDDIGKDMDDLLEAVELVVTSGLGSTSMLQRKLRIGFAKAGRLMDLMETRGIVGPSEGSKAREVLTKPEELDTTIWMIKGADPADAPREVQEQQNQGQPDNVVEDSAGDTDGSAHITKATYNPTSQAF</sequence>
<dbReference type="Pfam" id="PF09397">
    <property type="entry name" value="FtsK_gamma"/>
    <property type="match status" value="1"/>
</dbReference>
<feature type="domain" description="FtsK" evidence="17">
    <location>
        <begin position="764"/>
        <end position="977"/>
    </location>
</feature>
<dbReference type="InterPro" id="IPR027417">
    <property type="entry name" value="P-loop_NTPase"/>
</dbReference>
<evidence type="ECO:0000256" key="15">
    <source>
        <dbReference type="SAM" id="MobiDB-lite"/>
    </source>
</evidence>
<dbReference type="InterPro" id="IPR002543">
    <property type="entry name" value="FtsK_dom"/>
</dbReference>
<feature type="transmembrane region" description="Helical" evidence="16">
    <location>
        <begin position="313"/>
        <end position="331"/>
    </location>
</feature>
<dbReference type="InterPro" id="IPR041027">
    <property type="entry name" value="FtsK_alpha"/>
</dbReference>
<dbReference type="Pfam" id="PF01580">
    <property type="entry name" value="FtsK_SpoIIIE"/>
    <property type="match status" value="1"/>
</dbReference>
<dbReference type="FunFam" id="3.40.50.300:FF:000209">
    <property type="entry name" value="Cell division protein FtsK"/>
    <property type="match status" value="1"/>
</dbReference>
<dbReference type="Proteomes" id="UP001224412">
    <property type="component" value="Unassembled WGS sequence"/>
</dbReference>
<dbReference type="SUPFAM" id="SSF52540">
    <property type="entry name" value="P-loop containing nucleoside triphosphate hydrolases"/>
    <property type="match status" value="1"/>
</dbReference>
<dbReference type="RefSeq" id="WP_284588840.1">
    <property type="nucleotide sequence ID" value="NZ_JASNUC010000004.1"/>
</dbReference>
<dbReference type="AlphaFoldDB" id="A0AAP4BPA0"/>
<comment type="subcellular location">
    <subcellularLocation>
        <location evidence="1">Cell membrane</location>
        <topology evidence="1">Multi-pass membrane protein</topology>
    </subcellularLocation>
</comment>
<feature type="region of interest" description="Disordered" evidence="15">
    <location>
        <begin position="435"/>
        <end position="615"/>
    </location>
</feature>
<feature type="region of interest" description="Disordered" evidence="15">
    <location>
        <begin position="1"/>
        <end position="86"/>
    </location>
</feature>